<protein>
    <submittedName>
        <fullName evidence="1">Uncharacterized protein</fullName>
    </submittedName>
</protein>
<evidence type="ECO:0000313" key="1">
    <source>
        <dbReference type="EMBL" id="MEQ4485245.1"/>
    </source>
</evidence>
<reference evidence="1 2" key="1">
    <citation type="journal article" date="2023" name="Genome Announc.">
        <title>Pan-Genome Analyses of the Genus Cohnella and Proposal of the Novel Species Cohnella silvisoli sp. nov., Isolated from Forest Soil.</title>
        <authorList>
            <person name="Wang C."/>
            <person name="Mao L."/>
            <person name="Bao G."/>
            <person name="Zhu H."/>
        </authorList>
    </citation>
    <scope>NUCLEOTIDE SEQUENCE [LARGE SCALE GENOMIC DNA]</scope>
    <source>
        <strain evidence="1 2">NL03-T5-1</strain>
    </source>
</reference>
<comment type="caution">
    <text evidence="1">The sequence shown here is derived from an EMBL/GenBank/DDBJ whole genome shotgun (WGS) entry which is preliminary data.</text>
</comment>
<dbReference type="Pfam" id="PF26325">
    <property type="entry name" value="YhjD"/>
    <property type="match status" value="1"/>
</dbReference>
<keyword evidence="2" id="KW-1185">Reference proteome</keyword>
<proteinExistence type="predicted"/>
<dbReference type="EMBL" id="JASKHM010000014">
    <property type="protein sequence ID" value="MEQ4485245.1"/>
    <property type="molecule type" value="Genomic_DNA"/>
</dbReference>
<dbReference type="RefSeq" id="WP_232187322.1">
    <property type="nucleotide sequence ID" value="NZ_JAIOAP010000012.1"/>
</dbReference>
<name>A0ABV1KYX1_9BACL</name>
<dbReference type="InterPro" id="IPR058600">
    <property type="entry name" value="YhjD-like"/>
</dbReference>
<organism evidence="1 2">
    <name type="scientific">Cohnella silvisoli</name>
    <dbReference type="NCBI Taxonomy" id="2873699"/>
    <lineage>
        <taxon>Bacteria</taxon>
        <taxon>Bacillati</taxon>
        <taxon>Bacillota</taxon>
        <taxon>Bacilli</taxon>
        <taxon>Bacillales</taxon>
        <taxon>Paenibacillaceae</taxon>
        <taxon>Cohnella</taxon>
    </lineage>
</organism>
<gene>
    <name evidence="1" type="ORF">QJS35_22920</name>
</gene>
<evidence type="ECO:0000313" key="2">
    <source>
        <dbReference type="Proteomes" id="UP001493487"/>
    </source>
</evidence>
<dbReference type="Proteomes" id="UP001493487">
    <property type="component" value="Unassembled WGS sequence"/>
</dbReference>
<accession>A0ABV1KYX1</accession>
<sequence length="140" mass="16314">MKVETQFTQEEIILIRDFVILSRMAALAVRSKEEVEQSRNTFRDLISRFLDVFLNAVKTDLTETKIAMSRANINVLEESNDEVAFYVRLRRRGYEERFGLLREDARSEIGVRLKRYGRQLVNPKPEPLSSDVQSAQPLVH</sequence>